<accession>A0A5J4P221</accession>
<dbReference type="Gene3D" id="2.60.120.10">
    <property type="entry name" value="Jelly Rolls"/>
    <property type="match status" value="1"/>
</dbReference>
<proteinExistence type="predicted"/>
<dbReference type="PANTHER" id="PTHR10217">
    <property type="entry name" value="VOLTAGE AND LIGAND GATED POTASSIUM CHANNEL"/>
    <property type="match status" value="1"/>
</dbReference>
<dbReference type="InterPro" id="IPR014710">
    <property type="entry name" value="RmlC-like_jellyroll"/>
</dbReference>
<name>A0A5J4P221_9TREM</name>
<dbReference type="InterPro" id="IPR050818">
    <property type="entry name" value="KCNH_animal-type"/>
</dbReference>
<dbReference type="GO" id="GO:0005886">
    <property type="term" value="C:plasma membrane"/>
    <property type="evidence" value="ECO:0007669"/>
    <property type="project" value="TreeGrafter"/>
</dbReference>
<keyword evidence="3" id="KW-1185">Reference proteome</keyword>
<gene>
    <name evidence="2" type="ORF">DEA37_0002201</name>
</gene>
<dbReference type="SMART" id="SM00100">
    <property type="entry name" value="cNMP"/>
    <property type="match status" value="1"/>
</dbReference>
<dbReference type="PANTHER" id="PTHR10217:SF637">
    <property type="entry name" value="EAG-LIKE K[+] CHANNEL, ISOFORM A"/>
    <property type="match status" value="1"/>
</dbReference>
<dbReference type="AlphaFoldDB" id="A0A5J4P221"/>
<evidence type="ECO:0000313" key="3">
    <source>
        <dbReference type="Proteomes" id="UP000324629"/>
    </source>
</evidence>
<sequence>MLQIMESFPENIRGDIALHLNREMLSLSLFKVASPGCRKCLAQLIHTRFATPGEYLVNRGDLLRYIFFVCSGSLEILDSQGTVVGLLGKCDIFGSDIDESPSLGFSAYDVKSLTYCELQCIALDTPFQSVLEQYPNFKAAFAEALHKELSFNIREGFDATIASEILPAITLKSALPHSDDVLSSEPSFASFSVQNEQAKEPDNVAGIDRGKPVVHSILDCELNNEMNVSQPSSKLVNTVNLKDTKAVGSSSVELTNHIALGSKLKEALSFIDESVITEQSAFCGNQKVSDPKFKCSYVQQPNKLANSRTSDSSSCPNLWQPFAVWDEYEESP</sequence>
<reference evidence="2 3" key="1">
    <citation type="journal article" date="2019" name="Gigascience">
        <title>Whole-genome sequence of the oriental lung fluke Paragonimus westermani.</title>
        <authorList>
            <person name="Oey H."/>
            <person name="Zakrzewski M."/>
            <person name="Narain K."/>
            <person name="Devi K.R."/>
            <person name="Agatsuma T."/>
            <person name="Nawaratna S."/>
            <person name="Gobert G.N."/>
            <person name="Jones M.K."/>
            <person name="Ragan M.A."/>
            <person name="McManus D.P."/>
            <person name="Krause L."/>
        </authorList>
    </citation>
    <scope>NUCLEOTIDE SEQUENCE [LARGE SCALE GENOMIC DNA]</scope>
    <source>
        <strain evidence="2 3">IND2009</strain>
    </source>
</reference>
<dbReference type="SUPFAM" id="SSF51206">
    <property type="entry name" value="cAMP-binding domain-like"/>
    <property type="match status" value="1"/>
</dbReference>
<protein>
    <submittedName>
        <fullName evidence="2">Potassium voltage-gated channel Eag-related subfamily H member 8</fullName>
    </submittedName>
</protein>
<dbReference type="PROSITE" id="PS50042">
    <property type="entry name" value="CNMP_BINDING_3"/>
    <property type="match status" value="1"/>
</dbReference>
<evidence type="ECO:0000259" key="1">
    <source>
        <dbReference type="PROSITE" id="PS50042"/>
    </source>
</evidence>
<dbReference type="GO" id="GO:0042391">
    <property type="term" value="P:regulation of membrane potential"/>
    <property type="evidence" value="ECO:0007669"/>
    <property type="project" value="TreeGrafter"/>
</dbReference>
<evidence type="ECO:0000313" key="2">
    <source>
        <dbReference type="EMBL" id="KAA3681986.1"/>
    </source>
</evidence>
<dbReference type="GO" id="GO:0005249">
    <property type="term" value="F:voltage-gated potassium channel activity"/>
    <property type="evidence" value="ECO:0007669"/>
    <property type="project" value="TreeGrafter"/>
</dbReference>
<dbReference type="Proteomes" id="UP000324629">
    <property type="component" value="Unassembled WGS sequence"/>
</dbReference>
<feature type="non-terminal residue" evidence="2">
    <location>
        <position position="332"/>
    </location>
</feature>
<dbReference type="InterPro" id="IPR018490">
    <property type="entry name" value="cNMP-bd_dom_sf"/>
</dbReference>
<comment type="caution">
    <text evidence="2">The sequence shown here is derived from an EMBL/GenBank/DDBJ whole genome shotgun (WGS) entry which is preliminary data.</text>
</comment>
<feature type="domain" description="Cyclic nucleotide-binding" evidence="1">
    <location>
        <begin position="29"/>
        <end position="94"/>
    </location>
</feature>
<dbReference type="EMBL" id="QNGE01000090">
    <property type="protein sequence ID" value="KAA3681986.1"/>
    <property type="molecule type" value="Genomic_DNA"/>
</dbReference>
<organism evidence="2 3">
    <name type="scientific">Paragonimus westermani</name>
    <dbReference type="NCBI Taxonomy" id="34504"/>
    <lineage>
        <taxon>Eukaryota</taxon>
        <taxon>Metazoa</taxon>
        <taxon>Spiralia</taxon>
        <taxon>Lophotrochozoa</taxon>
        <taxon>Platyhelminthes</taxon>
        <taxon>Trematoda</taxon>
        <taxon>Digenea</taxon>
        <taxon>Plagiorchiida</taxon>
        <taxon>Troglotremata</taxon>
        <taxon>Troglotrematidae</taxon>
        <taxon>Paragonimus</taxon>
    </lineage>
</organism>
<dbReference type="InterPro" id="IPR000595">
    <property type="entry name" value="cNMP-bd_dom"/>
</dbReference>
<dbReference type="Pfam" id="PF00027">
    <property type="entry name" value="cNMP_binding"/>
    <property type="match status" value="1"/>
</dbReference>
<dbReference type="CDD" id="cd00038">
    <property type="entry name" value="CAP_ED"/>
    <property type="match status" value="1"/>
</dbReference>